<proteinExistence type="inferred from homology"/>
<keyword evidence="2" id="KW-0646">Protease inhibitor</keyword>
<dbReference type="Pfam" id="PF00079">
    <property type="entry name" value="Serpin"/>
    <property type="match status" value="1"/>
</dbReference>
<dbReference type="SUPFAM" id="SSF56574">
    <property type="entry name" value="Serpins"/>
    <property type="match status" value="1"/>
</dbReference>
<organism evidence="6">
    <name type="scientific">Musca domestica</name>
    <name type="common">House fly</name>
    <dbReference type="NCBI Taxonomy" id="7370"/>
    <lineage>
        <taxon>Eukaryota</taxon>
        <taxon>Metazoa</taxon>
        <taxon>Ecdysozoa</taxon>
        <taxon>Arthropoda</taxon>
        <taxon>Hexapoda</taxon>
        <taxon>Insecta</taxon>
        <taxon>Pterygota</taxon>
        <taxon>Neoptera</taxon>
        <taxon>Endopterygota</taxon>
        <taxon>Diptera</taxon>
        <taxon>Brachycera</taxon>
        <taxon>Muscomorpha</taxon>
        <taxon>Muscoidea</taxon>
        <taxon>Muscidae</taxon>
        <taxon>Musca</taxon>
    </lineage>
</organism>
<evidence type="ECO:0000256" key="1">
    <source>
        <dbReference type="ARBA" id="ARBA00009500"/>
    </source>
</evidence>
<dbReference type="PANTHER" id="PTHR11461">
    <property type="entry name" value="SERINE PROTEASE INHIBITOR, SERPIN"/>
    <property type="match status" value="1"/>
</dbReference>
<protein>
    <recommendedName>
        <fullName evidence="5">Serpin domain-containing protein</fullName>
    </recommendedName>
</protein>
<dbReference type="InterPro" id="IPR036186">
    <property type="entry name" value="Serpin_sf"/>
</dbReference>
<dbReference type="Gene3D" id="2.30.39.10">
    <property type="entry name" value="Alpha-1-antitrypsin, domain 1"/>
    <property type="match status" value="1"/>
</dbReference>
<dbReference type="STRING" id="7370.A0A1I8MLK7"/>
<dbReference type="InterPro" id="IPR023795">
    <property type="entry name" value="Serpin_CS"/>
</dbReference>
<sequence length="396" mass="45121">MSVRVNILKLIAILGLLTFPSSSLAKSEINYRQGSFNRQLLYDVFTESDNQNTLVSPFALRTALTTALMGTNGETADEIEQALRQYDNGEADIPDKYKTMLSKYKSNTNFKMANVICLNHKFRLKESFLQLLSDKFYSTPLLVDFALPNQAVNAMNRAVEKDTDFTIRNIVERSNLGYNPEALLLSAAAYNGDFALPIPAEGMQEKPFRVSPTSSVDIPMMKYKGKFDYALLTKDLLSTAIRIPYKDSDLSLIVIKPADNVALKRFMRIFHEIDFDLRSLKRKFSETEGYVIMPKFKTEFQVDLKYFLNKMGMTKFFTTARFDEMIQQNQAIHFADVIHKASIEVKESVATAVPYNFAKSLHPQFEIFEADRPFYYAVVNSNFEPLFEGTFAGMST</sequence>
<dbReference type="AlphaFoldDB" id="A0A1I8MLK7"/>
<comment type="similarity">
    <text evidence="1 4">Belongs to the serpin family.</text>
</comment>
<evidence type="ECO:0000256" key="2">
    <source>
        <dbReference type="ARBA" id="ARBA00022690"/>
    </source>
</evidence>
<dbReference type="Gene3D" id="3.30.497.10">
    <property type="entry name" value="Antithrombin, subunit I, domain 2"/>
    <property type="match status" value="1"/>
</dbReference>
<evidence type="ECO:0000256" key="4">
    <source>
        <dbReference type="RuleBase" id="RU000411"/>
    </source>
</evidence>
<feature type="domain" description="Serpin" evidence="5">
    <location>
        <begin position="39"/>
        <end position="394"/>
    </location>
</feature>
<dbReference type="InterPro" id="IPR042178">
    <property type="entry name" value="Serpin_sf_1"/>
</dbReference>
<dbReference type="GO" id="GO:0005615">
    <property type="term" value="C:extracellular space"/>
    <property type="evidence" value="ECO:0007669"/>
    <property type="project" value="InterPro"/>
</dbReference>
<dbReference type="InterPro" id="IPR000215">
    <property type="entry name" value="Serpin_fam"/>
</dbReference>
<evidence type="ECO:0000256" key="3">
    <source>
        <dbReference type="ARBA" id="ARBA00022900"/>
    </source>
</evidence>
<dbReference type="VEuPathDB" id="VectorBase:MDOMA2_010260"/>
<evidence type="ECO:0000313" key="6">
    <source>
        <dbReference type="EnsemblMetazoa" id="MDOA006228-PA"/>
    </source>
</evidence>
<accession>A0A1I8MLK7</accession>
<name>A0A1I8MLK7_MUSDO</name>
<evidence type="ECO:0000259" key="5">
    <source>
        <dbReference type="SMART" id="SM00093"/>
    </source>
</evidence>
<dbReference type="InterPro" id="IPR042185">
    <property type="entry name" value="Serpin_sf_2"/>
</dbReference>
<reference evidence="6" key="1">
    <citation type="submission" date="2021-01" db="UniProtKB">
        <authorList>
            <consortium name="EnsemblMetazoa"/>
        </authorList>
    </citation>
    <scope>IDENTIFICATION</scope>
    <source>
        <strain evidence="6">Aabys</strain>
    </source>
</reference>
<dbReference type="EnsemblMetazoa" id="MDOA006228-RA">
    <property type="protein sequence ID" value="MDOA006228-PA"/>
    <property type="gene ID" value="MDOA006228"/>
</dbReference>
<dbReference type="SMART" id="SM00093">
    <property type="entry name" value="SERPIN"/>
    <property type="match status" value="1"/>
</dbReference>
<keyword evidence="3" id="KW-0722">Serine protease inhibitor</keyword>
<dbReference type="eggNOG" id="KOG2392">
    <property type="taxonomic scope" value="Eukaryota"/>
</dbReference>
<dbReference type="PANTHER" id="PTHR11461:SF211">
    <property type="entry name" value="GH10112P-RELATED"/>
    <property type="match status" value="1"/>
</dbReference>
<dbReference type="VEuPathDB" id="VectorBase:MDOA006228"/>
<dbReference type="InterPro" id="IPR023796">
    <property type="entry name" value="Serpin_dom"/>
</dbReference>
<dbReference type="GO" id="GO:0004867">
    <property type="term" value="F:serine-type endopeptidase inhibitor activity"/>
    <property type="evidence" value="ECO:0007669"/>
    <property type="project" value="UniProtKB-KW"/>
</dbReference>
<dbReference type="PROSITE" id="PS00284">
    <property type="entry name" value="SERPIN"/>
    <property type="match status" value="1"/>
</dbReference>